<evidence type="ECO:0000313" key="2">
    <source>
        <dbReference type="Proteomes" id="UP001162992"/>
    </source>
</evidence>
<proteinExistence type="predicted"/>
<gene>
    <name evidence="1" type="ORF">O6H91_05G047800</name>
</gene>
<protein>
    <submittedName>
        <fullName evidence="1">Uncharacterized protein</fullName>
    </submittedName>
</protein>
<sequence length="377" mass="42066">MGDAEGLGLSLGLAQHSNIAGGAGDREGKLLSAGSQSQQQPRMQVDEMEGKETGKDAVAWSAQATAALLDVYAERWSAMNCRNFRGEEWEELARNVNNRCSFIACKDVKNGKQCSYKMSNLKRKYKNEKELLRLRGGVSEWKWFCRMEQIFSSHPKYLWYVVYAGEGAERLDKDAADNTFEDPNSCSLSASKSASTTNTDGGFLPQCEMPMDSSPCSNTCRLRGAVVGKPSRKKHAISTRVDDFAVGISESMKMIAQQQGEMIALMREMVASQDKQLYFIAHETGCWTAELLLSMVHTYQLPSSDLVAAFQEIHVSGITTTREAAKIRKKIESIEQDLVPLKQNCTNKEMELRSAMEAYEEKSKLKSDLVKRLTEVC</sequence>
<dbReference type="Proteomes" id="UP001162992">
    <property type="component" value="Chromosome 5"/>
</dbReference>
<evidence type="ECO:0000313" key="1">
    <source>
        <dbReference type="EMBL" id="KAJ7555638.1"/>
    </source>
</evidence>
<accession>A0ACC2DNA1</accession>
<comment type="caution">
    <text evidence="1">The sequence shown here is derived from an EMBL/GenBank/DDBJ whole genome shotgun (WGS) entry which is preliminary data.</text>
</comment>
<reference evidence="2" key="1">
    <citation type="journal article" date="2024" name="Proc. Natl. Acad. Sci. U.S.A.">
        <title>Extraordinary preservation of gene collinearity over three hundred million years revealed in homosporous lycophytes.</title>
        <authorList>
            <person name="Li C."/>
            <person name="Wickell D."/>
            <person name="Kuo L.Y."/>
            <person name="Chen X."/>
            <person name="Nie B."/>
            <person name="Liao X."/>
            <person name="Peng D."/>
            <person name="Ji J."/>
            <person name="Jenkins J."/>
            <person name="Williams M."/>
            <person name="Shu S."/>
            <person name="Plott C."/>
            <person name="Barry K."/>
            <person name="Rajasekar S."/>
            <person name="Grimwood J."/>
            <person name="Han X."/>
            <person name="Sun S."/>
            <person name="Hou Z."/>
            <person name="He W."/>
            <person name="Dai G."/>
            <person name="Sun C."/>
            <person name="Schmutz J."/>
            <person name="Leebens-Mack J.H."/>
            <person name="Li F.W."/>
            <person name="Wang L."/>
        </authorList>
    </citation>
    <scope>NUCLEOTIDE SEQUENCE [LARGE SCALE GENOMIC DNA]</scope>
    <source>
        <strain evidence="2">cv. PW_Plant_1</strain>
    </source>
</reference>
<keyword evidence="2" id="KW-1185">Reference proteome</keyword>
<name>A0ACC2DNA1_DIPCM</name>
<organism evidence="1 2">
    <name type="scientific">Diphasiastrum complanatum</name>
    <name type="common">Issler's clubmoss</name>
    <name type="synonym">Lycopodium complanatum</name>
    <dbReference type="NCBI Taxonomy" id="34168"/>
    <lineage>
        <taxon>Eukaryota</taxon>
        <taxon>Viridiplantae</taxon>
        <taxon>Streptophyta</taxon>
        <taxon>Embryophyta</taxon>
        <taxon>Tracheophyta</taxon>
        <taxon>Lycopodiopsida</taxon>
        <taxon>Lycopodiales</taxon>
        <taxon>Lycopodiaceae</taxon>
        <taxon>Lycopodioideae</taxon>
        <taxon>Diphasiastrum</taxon>
    </lineage>
</organism>
<dbReference type="EMBL" id="CM055096">
    <property type="protein sequence ID" value="KAJ7555638.1"/>
    <property type="molecule type" value="Genomic_DNA"/>
</dbReference>